<dbReference type="AlphaFoldDB" id="A0A1E7YPC0"/>
<evidence type="ECO:0000256" key="1">
    <source>
        <dbReference type="ARBA" id="ARBA00004365"/>
    </source>
</evidence>
<evidence type="ECO:0000259" key="7">
    <source>
        <dbReference type="Pfam" id="PF00460"/>
    </source>
</evidence>
<feature type="domain" description="Flagellar hook-associated protein FlgK helical" evidence="10">
    <location>
        <begin position="94"/>
        <end position="328"/>
    </location>
</feature>
<dbReference type="InterPro" id="IPR049119">
    <property type="entry name" value="FlgK_D2-like"/>
</dbReference>
<feature type="domain" description="Flagellar basal-body/hook protein C-terminal" evidence="8">
    <location>
        <begin position="644"/>
        <end position="682"/>
    </location>
</feature>
<comment type="subcellular location">
    <subcellularLocation>
        <location evidence="1">Bacterial flagellum</location>
    </subcellularLocation>
    <subcellularLocation>
        <location evidence="2">Secreted</location>
    </subcellularLocation>
</comment>
<comment type="similarity">
    <text evidence="3">Belongs to the flagella basal body rod proteins family.</text>
</comment>
<dbReference type="InterPro" id="IPR053927">
    <property type="entry name" value="FlgK_helical"/>
</dbReference>
<evidence type="ECO:0000259" key="8">
    <source>
        <dbReference type="Pfam" id="PF06429"/>
    </source>
</evidence>
<comment type="caution">
    <text evidence="11">The sequence shown here is derived from an EMBL/GenBank/DDBJ whole genome shotgun (WGS) entry which is preliminary data.</text>
</comment>
<dbReference type="PROSITE" id="PS00588">
    <property type="entry name" value="FLAGELLA_BB_ROD"/>
    <property type="match status" value="1"/>
</dbReference>
<dbReference type="Pfam" id="PF22638">
    <property type="entry name" value="FlgK_D1"/>
    <property type="match status" value="1"/>
</dbReference>
<dbReference type="Proteomes" id="UP000175616">
    <property type="component" value="Unassembled WGS sequence"/>
</dbReference>
<dbReference type="GO" id="GO:0044780">
    <property type="term" value="P:bacterial-type flagellum assembly"/>
    <property type="evidence" value="ECO:0007669"/>
    <property type="project" value="InterPro"/>
</dbReference>
<dbReference type="Pfam" id="PF00460">
    <property type="entry name" value="Flg_bb_rod"/>
    <property type="match status" value="1"/>
</dbReference>
<dbReference type="PANTHER" id="PTHR30033">
    <property type="entry name" value="FLAGELLAR HOOK-ASSOCIATED PROTEIN 1"/>
    <property type="match status" value="1"/>
</dbReference>
<dbReference type="Pfam" id="PF21158">
    <property type="entry name" value="flgK_1st_1"/>
    <property type="match status" value="1"/>
</dbReference>
<proteinExistence type="inferred from homology"/>
<dbReference type="InterPro" id="IPR002371">
    <property type="entry name" value="FlgK"/>
</dbReference>
<keyword evidence="11" id="KW-0282">Flagellum</keyword>
<accession>A0A1E7YPC0</accession>
<evidence type="ECO:0000256" key="4">
    <source>
        <dbReference type="ARBA" id="ARBA00016244"/>
    </source>
</evidence>
<dbReference type="RefSeq" id="WP_070114202.1">
    <property type="nucleotide sequence ID" value="NZ_JAAOMM010000224.1"/>
</dbReference>
<dbReference type="GO" id="GO:0009424">
    <property type="term" value="C:bacterial-type flagellum hook"/>
    <property type="evidence" value="ECO:0007669"/>
    <property type="project" value="InterPro"/>
</dbReference>
<dbReference type="Pfam" id="PF06429">
    <property type="entry name" value="Flg_bbr_C"/>
    <property type="match status" value="1"/>
</dbReference>
<name>A0A1E7YPC0_9PROT</name>
<organism evidence="11 12">
    <name type="scientific">Acidithiobacillus caldus</name>
    <dbReference type="NCBI Taxonomy" id="33059"/>
    <lineage>
        <taxon>Bacteria</taxon>
        <taxon>Pseudomonadati</taxon>
        <taxon>Pseudomonadota</taxon>
        <taxon>Acidithiobacillia</taxon>
        <taxon>Acidithiobacillales</taxon>
        <taxon>Acidithiobacillaceae</taxon>
        <taxon>Acidithiobacillus</taxon>
    </lineage>
</organism>
<dbReference type="PANTHER" id="PTHR30033:SF1">
    <property type="entry name" value="FLAGELLAR HOOK-ASSOCIATED PROTEIN 1"/>
    <property type="match status" value="1"/>
</dbReference>
<dbReference type="NCBIfam" id="TIGR02492">
    <property type="entry name" value="flgK_ends"/>
    <property type="match status" value="1"/>
</dbReference>
<dbReference type="SUPFAM" id="SSF64518">
    <property type="entry name" value="Phase 1 flagellin"/>
    <property type="match status" value="2"/>
</dbReference>
<dbReference type="GO" id="GO:0005198">
    <property type="term" value="F:structural molecule activity"/>
    <property type="evidence" value="ECO:0007669"/>
    <property type="project" value="InterPro"/>
</dbReference>
<protein>
    <recommendedName>
        <fullName evidence="4">Flagellar hook-associated protein 1</fullName>
    </recommendedName>
</protein>
<dbReference type="GO" id="GO:0005576">
    <property type="term" value="C:extracellular region"/>
    <property type="evidence" value="ECO:0007669"/>
    <property type="project" value="UniProtKB-SubCell"/>
</dbReference>
<dbReference type="InterPro" id="IPR010930">
    <property type="entry name" value="Flg_bb/hook_C_dom"/>
</dbReference>
<keyword evidence="5" id="KW-0964">Secreted</keyword>
<evidence type="ECO:0000259" key="10">
    <source>
        <dbReference type="Pfam" id="PF22638"/>
    </source>
</evidence>
<dbReference type="PRINTS" id="PR01005">
    <property type="entry name" value="FLGHOOKAP1"/>
</dbReference>
<feature type="domain" description="Flagellar basal body rod protein N-terminal" evidence="7">
    <location>
        <begin position="10"/>
        <end position="37"/>
    </location>
</feature>
<keyword evidence="11" id="KW-0969">Cilium</keyword>
<feature type="domain" description="Flagellar hook-associated protein 1 D2-like" evidence="9">
    <location>
        <begin position="339"/>
        <end position="431"/>
    </location>
</feature>
<sequence>MSGVSGILSSALSGLQVAQDALQVTGNNIANVNTPGYSQESVVQSSLPTTFLGGQYYGNGAQVSSVQRAYSSFLQSQVWSATAQASGQSTLSTSLQGLLGTLSGGAIASSINQFFSGAAQVAASPESVPARQALLSNAQSLSQTFNSLAQQLDFINTGVNQQISQSVQEINTLSSGIAQLNSQIASLQGQGNGNPNSLLDQRDQLITELNAQVGVQVLPQSGGQVNVYLSNGQVLVADSKAFSLQTQPNPYDGQSLNVGYLGPNGGPGADISTGLSGGVLGGLLQFRSQSLIPAQNGLGLLADGLAASVNAQQAQGLDLNGNPGAPLFQLGGVQIFAHQGNTGSASVSGQIRDVAALTADNYIVSYQGSGQWSVQDQSTGQILSSYSGSGTPPSGTFSVQSSGGAQVLSFAGVQVSVSGNPGNGDRFLVEPTHLGAVSLQTVLSNPAQIAAASPYVSSPGELVNGALQNANLGNLTLSSGSYVSTAPSGSTVVSGLASFPTPLQITLSSGGSSGSSVSYVVSSGSGTSSGVIATGSVTLGGSGSFIDIAYPGTPGGYWQVNLSGSMAASGDAFTLSPGGPGSNGNAAALAALGTDSILGNGQSTFNDQTAQLLTQVTTQAQQAQSNAQAQGNLLSQAQAAQQSVSGVNLDQEAANLIQYQQAYQAAAKAISVGNSLFQSLLQAL</sequence>
<keyword evidence="6" id="KW-0975">Bacterial flagellum</keyword>
<evidence type="ECO:0000256" key="5">
    <source>
        <dbReference type="ARBA" id="ARBA00022525"/>
    </source>
</evidence>
<gene>
    <name evidence="11" type="ORF">BAE27_04770</name>
</gene>
<dbReference type="InterPro" id="IPR001444">
    <property type="entry name" value="Flag_bb_rod_N"/>
</dbReference>
<dbReference type="InterPro" id="IPR019776">
    <property type="entry name" value="Flagellar_basal_body_rod_CS"/>
</dbReference>
<evidence type="ECO:0000313" key="12">
    <source>
        <dbReference type="Proteomes" id="UP000175616"/>
    </source>
</evidence>
<evidence type="ECO:0000256" key="3">
    <source>
        <dbReference type="ARBA" id="ARBA00009677"/>
    </source>
</evidence>
<evidence type="ECO:0000256" key="2">
    <source>
        <dbReference type="ARBA" id="ARBA00004613"/>
    </source>
</evidence>
<evidence type="ECO:0000313" key="11">
    <source>
        <dbReference type="EMBL" id="OFC36941.1"/>
    </source>
</evidence>
<keyword evidence="11" id="KW-0966">Cell projection</keyword>
<reference evidence="11 12" key="1">
    <citation type="submission" date="2016-06" db="EMBL/GenBank/DDBJ databases">
        <title>Gene turnover analysis identifies the evolutionary adaptation of the extremophile Acidithiobacillus caldus.</title>
        <authorList>
            <person name="Zhang X."/>
        </authorList>
    </citation>
    <scope>NUCLEOTIDE SEQUENCE [LARGE SCALE GENOMIC DNA]</scope>
    <source>
        <strain evidence="11 12">DX</strain>
    </source>
</reference>
<dbReference type="EMBL" id="LZYE01000104">
    <property type="protein sequence ID" value="OFC36941.1"/>
    <property type="molecule type" value="Genomic_DNA"/>
</dbReference>
<evidence type="ECO:0000259" key="9">
    <source>
        <dbReference type="Pfam" id="PF21158"/>
    </source>
</evidence>
<evidence type="ECO:0000256" key="6">
    <source>
        <dbReference type="ARBA" id="ARBA00023143"/>
    </source>
</evidence>